<dbReference type="OrthoDB" id="1733683at2759"/>
<reference evidence="3 4" key="1">
    <citation type="journal article" date="2018" name="PLoS Genet.">
        <title>Population sequencing reveals clonal diversity and ancestral inbreeding in the grapevine cultivar Chardonnay.</title>
        <authorList>
            <person name="Roach M.J."/>
            <person name="Johnson D.L."/>
            <person name="Bohlmann J."/>
            <person name="van Vuuren H.J."/>
            <person name="Jones S.J."/>
            <person name="Pretorius I.S."/>
            <person name="Schmidt S.A."/>
            <person name="Borneman A.R."/>
        </authorList>
    </citation>
    <scope>NUCLEOTIDE SEQUENCE [LARGE SCALE GENOMIC DNA]</scope>
    <source>
        <strain evidence="4">cv. Chardonnay</strain>
        <tissue evidence="3">Leaf</tissue>
    </source>
</reference>
<proteinExistence type="predicted"/>
<dbReference type="InterPro" id="IPR032675">
    <property type="entry name" value="LRR_dom_sf"/>
</dbReference>
<keyword evidence="1" id="KW-0433">Leucine-rich repeat</keyword>
<evidence type="ECO:0000256" key="2">
    <source>
        <dbReference type="ARBA" id="ARBA00022737"/>
    </source>
</evidence>
<dbReference type="InterPro" id="IPR011713">
    <property type="entry name" value="Leu-rich_rpt_3"/>
</dbReference>
<organism evidence="3 4">
    <name type="scientific">Vitis vinifera</name>
    <name type="common">Grape</name>
    <dbReference type="NCBI Taxonomy" id="29760"/>
    <lineage>
        <taxon>Eukaryota</taxon>
        <taxon>Viridiplantae</taxon>
        <taxon>Streptophyta</taxon>
        <taxon>Embryophyta</taxon>
        <taxon>Tracheophyta</taxon>
        <taxon>Spermatophyta</taxon>
        <taxon>Magnoliopsida</taxon>
        <taxon>eudicotyledons</taxon>
        <taxon>Gunneridae</taxon>
        <taxon>Pentapetalae</taxon>
        <taxon>rosids</taxon>
        <taxon>Vitales</taxon>
        <taxon>Vitaceae</taxon>
        <taxon>Viteae</taxon>
        <taxon>Vitis</taxon>
    </lineage>
</organism>
<evidence type="ECO:0000313" key="3">
    <source>
        <dbReference type="EMBL" id="RVW94947.1"/>
    </source>
</evidence>
<dbReference type="PANTHER" id="PTHR11017:SF570">
    <property type="entry name" value="DISEASE RESISTANCE PROTEIN (TIR-NBS CLASS)-RELATED"/>
    <property type="match status" value="1"/>
</dbReference>
<gene>
    <name evidence="3" type="primary">WRKY19_3</name>
    <name evidence="3" type="ORF">CK203_040042</name>
</gene>
<dbReference type="PANTHER" id="PTHR11017">
    <property type="entry name" value="LEUCINE-RICH REPEAT-CONTAINING PROTEIN"/>
    <property type="match status" value="1"/>
</dbReference>
<protein>
    <submittedName>
        <fullName evidence="3">Putative WRKY transcription factor 19</fullName>
    </submittedName>
</protein>
<dbReference type="AlphaFoldDB" id="A0A438IE32"/>
<accession>A0A438IE32</accession>
<dbReference type="GO" id="GO:0006952">
    <property type="term" value="P:defense response"/>
    <property type="evidence" value="ECO:0007669"/>
    <property type="project" value="InterPro"/>
</dbReference>
<dbReference type="SUPFAM" id="SSF52058">
    <property type="entry name" value="L domain-like"/>
    <property type="match status" value="1"/>
</dbReference>
<evidence type="ECO:0000313" key="4">
    <source>
        <dbReference type="Proteomes" id="UP000288805"/>
    </source>
</evidence>
<keyword evidence="2" id="KW-0677">Repeat</keyword>
<dbReference type="InterPro" id="IPR044974">
    <property type="entry name" value="Disease_R_plants"/>
</dbReference>
<dbReference type="Gene3D" id="3.80.10.10">
    <property type="entry name" value="Ribonuclease Inhibitor"/>
    <property type="match status" value="1"/>
</dbReference>
<name>A0A438IE32_VITVI</name>
<sequence>MHDLTKQMGWEIVHEECPGDPSKWSRLWDVDDIYDAFSRQKGMESIQTISLDLSRSKEIQFTTKVFAKMKKLRLLKAYCNDHGGLIREECKVLFPKDFEFPHNLRYLHWQGCTLRSLPSKFYGENLIEINLKSSNIKQLWKGNKCLGKLKAIDLSNSIWLVKMPNLERPNLEGCTRWCEFHSSIGDLKRLTYLNLGGCEHLQSFPISMKFESLKVLYLNGCQNLENFPEIHGSMKHLKEL</sequence>
<dbReference type="Proteomes" id="UP000288805">
    <property type="component" value="Unassembled WGS sequence"/>
</dbReference>
<evidence type="ECO:0000256" key="1">
    <source>
        <dbReference type="ARBA" id="ARBA00022614"/>
    </source>
</evidence>
<comment type="caution">
    <text evidence="3">The sequence shown here is derived from an EMBL/GenBank/DDBJ whole genome shotgun (WGS) entry which is preliminary data.</text>
</comment>
<dbReference type="EMBL" id="QGNW01000117">
    <property type="protein sequence ID" value="RVW94947.1"/>
    <property type="molecule type" value="Genomic_DNA"/>
</dbReference>
<dbReference type="Pfam" id="PF07725">
    <property type="entry name" value="LRR_3"/>
    <property type="match status" value="1"/>
</dbReference>